<evidence type="ECO:0000313" key="6">
    <source>
        <dbReference type="EnsemblMetazoa" id="GPAI025882-PA"/>
    </source>
</evidence>
<reference evidence="7" key="1">
    <citation type="submission" date="2014-03" db="EMBL/GenBank/DDBJ databases">
        <authorList>
            <person name="Aksoy S."/>
            <person name="Warren W."/>
            <person name="Wilson R.K."/>
        </authorList>
    </citation>
    <scope>NUCLEOTIDE SEQUENCE [LARGE SCALE GENOMIC DNA]</scope>
    <source>
        <strain evidence="7">IAEA</strain>
    </source>
</reference>
<dbReference type="PANTHER" id="PTHR13516:SF4">
    <property type="entry name" value="FI09323P"/>
    <property type="match status" value="1"/>
</dbReference>
<dbReference type="Pfam" id="PF01918">
    <property type="entry name" value="Alba"/>
    <property type="match status" value="1"/>
</dbReference>
<dbReference type="EnsemblMetazoa" id="GPAI025882-RA">
    <property type="protein sequence ID" value="GPAI025882-PA"/>
    <property type="gene ID" value="GPAI025882"/>
</dbReference>
<dbReference type="Proteomes" id="UP000092445">
    <property type="component" value="Unassembled WGS sequence"/>
</dbReference>
<dbReference type="STRING" id="7398.A0A1A9ZUZ0"/>
<dbReference type="InterPro" id="IPR051958">
    <property type="entry name" value="Alba-like_NAB"/>
</dbReference>
<dbReference type="GO" id="GO:0000172">
    <property type="term" value="C:ribonuclease MRP complex"/>
    <property type="evidence" value="ECO:0007669"/>
    <property type="project" value="TreeGrafter"/>
</dbReference>
<feature type="compositionally biased region" description="Polar residues" evidence="4">
    <location>
        <begin position="150"/>
        <end position="160"/>
    </location>
</feature>
<feature type="compositionally biased region" description="Low complexity" evidence="4">
    <location>
        <begin position="192"/>
        <end position="218"/>
    </location>
</feature>
<organism evidence="6 7">
    <name type="scientific">Glossina pallidipes</name>
    <name type="common">Tsetse fly</name>
    <dbReference type="NCBI Taxonomy" id="7398"/>
    <lineage>
        <taxon>Eukaryota</taxon>
        <taxon>Metazoa</taxon>
        <taxon>Ecdysozoa</taxon>
        <taxon>Arthropoda</taxon>
        <taxon>Hexapoda</taxon>
        <taxon>Insecta</taxon>
        <taxon>Pterygota</taxon>
        <taxon>Neoptera</taxon>
        <taxon>Endopterygota</taxon>
        <taxon>Diptera</taxon>
        <taxon>Brachycera</taxon>
        <taxon>Muscomorpha</taxon>
        <taxon>Hippoboscoidea</taxon>
        <taxon>Glossinidae</taxon>
        <taxon>Glossina</taxon>
    </lineage>
</organism>
<dbReference type="InterPro" id="IPR002775">
    <property type="entry name" value="DNA/RNA-bd_Alba-like"/>
</dbReference>
<sequence length="256" mass="29343">MMQMYRKGENIEKPMTKSELPFKDCMSVEKDFLWMHVNGGTKVNNVITYAKNVLDKGEHRIVIWSGQGGGVVKTISCAEILKRSYPLYQVTRICYATVEEHWLPQMEGLEEIVATRQIPSIHILMSLDAINDDVHDVQNPNTKGDIWFSEGNNTPSTSAEHNYRQRYDNNTSRRPHQNRRRPKPQSEQRQLTNPNENNEQTSNNASASDINQPNQQPKSQKKKIHNSNQQRPKFGKPQNQTKPNVSAESASESLDK</sequence>
<feature type="domain" description="DNA/RNA-binding protein Alba-like" evidence="5">
    <location>
        <begin position="34"/>
        <end position="95"/>
    </location>
</feature>
<dbReference type="GO" id="GO:0001682">
    <property type="term" value="P:tRNA 5'-leader removal"/>
    <property type="evidence" value="ECO:0007669"/>
    <property type="project" value="TreeGrafter"/>
</dbReference>
<name>A0A1A9ZUZ0_GLOPL</name>
<keyword evidence="3" id="KW-0539">Nucleus</keyword>
<evidence type="ECO:0000256" key="1">
    <source>
        <dbReference type="ARBA" id="ARBA00004123"/>
    </source>
</evidence>
<dbReference type="AlphaFoldDB" id="A0A1A9ZUZ0"/>
<evidence type="ECO:0000256" key="4">
    <source>
        <dbReference type="SAM" id="MobiDB-lite"/>
    </source>
</evidence>
<feature type="region of interest" description="Disordered" evidence="4">
    <location>
        <begin position="142"/>
        <end position="256"/>
    </location>
</feature>
<dbReference type="GO" id="GO:0003723">
    <property type="term" value="F:RNA binding"/>
    <property type="evidence" value="ECO:0007669"/>
    <property type="project" value="TreeGrafter"/>
</dbReference>
<accession>A0A1A9ZUZ0</accession>
<keyword evidence="7" id="KW-1185">Reference proteome</keyword>
<dbReference type="VEuPathDB" id="VectorBase:GPAI025882"/>
<comment type="subcellular location">
    <subcellularLocation>
        <location evidence="1">Nucleus</location>
    </subcellularLocation>
</comment>
<evidence type="ECO:0000259" key="5">
    <source>
        <dbReference type="Pfam" id="PF01918"/>
    </source>
</evidence>
<proteinExistence type="inferred from homology"/>
<dbReference type="Gene3D" id="3.30.110.20">
    <property type="entry name" value="Alba-like domain"/>
    <property type="match status" value="1"/>
</dbReference>
<protein>
    <recommendedName>
        <fullName evidence="5">DNA/RNA-binding protein Alba-like domain-containing protein</fullName>
    </recommendedName>
</protein>
<reference evidence="6" key="2">
    <citation type="submission" date="2020-05" db="UniProtKB">
        <authorList>
            <consortium name="EnsemblMetazoa"/>
        </authorList>
    </citation>
    <scope>IDENTIFICATION</scope>
    <source>
        <strain evidence="6">IAEA</strain>
    </source>
</reference>
<dbReference type="GO" id="GO:0005634">
    <property type="term" value="C:nucleus"/>
    <property type="evidence" value="ECO:0007669"/>
    <property type="project" value="UniProtKB-SubCell"/>
</dbReference>
<dbReference type="SUPFAM" id="SSF82704">
    <property type="entry name" value="AlbA-like"/>
    <property type="match status" value="1"/>
</dbReference>
<comment type="similarity">
    <text evidence="2">Belongs to the histone-like Alba family.</text>
</comment>
<feature type="compositionally biased region" description="Polar residues" evidence="4">
    <location>
        <begin position="226"/>
        <end position="256"/>
    </location>
</feature>
<evidence type="ECO:0000256" key="2">
    <source>
        <dbReference type="ARBA" id="ARBA00008018"/>
    </source>
</evidence>
<evidence type="ECO:0000313" key="7">
    <source>
        <dbReference type="Proteomes" id="UP000092445"/>
    </source>
</evidence>
<dbReference type="PANTHER" id="PTHR13516">
    <property type="entry name" value="RIBONUCLEASE P SUBUNIT P25"/>
    <property type="match status" value="1"/>
</dbReference>
<feature type="compositionally biased region" description="Basic residues" evidence="4">
    <location>
        <begin position="173"/>
        <end position="183"/>
    </location>
</feature>
<evidence type="ECO:0000256" key="3">
    <source>
        <dbReference type="ARBA" id="ARBA00023242"/>
    </source>
</evidence>
<dbReference type="InterPro" id="IPR036882">
    <property type="entry name" value="Alba-like_dom_sf"/>
</dbReference>